<keyword evidence="2" id="KW-1003">Cell membrane</keyword>
<feature type="transmembrane region" description="Helical" evidence="6">
    <location>
        <begin position="92"/>
        <end position="112"/>
    </location>
</feature>
<dbReference type="PANTHER" id="PTHR35007:SF2">
    <property type="entry name" value="PILUS ASSEMBLE PROTEIN"/>
    <property type="match status" value="1"/>
</dbReference>
<feature type="domain" description="Type II secretion system protein GspF" evidence="7">
    <location>
        <begin position="159"/>
        <end position="285"/>
    </location>
</feature>
<evidence type="ECO:0000256" key="4">
    <source>
        <dbReference type="ARBA" id="ARBA00022989"/>
    </source>
</evidence>
<evidence type="ECO:0000256" key="2">
    <source>
        <dbReference type="ARBA" id="ARBA00022475"/>
    </source>
</evidence>
<keyword evidence="5 6" id="KW-0472">Membrane</keyword>
<evidence type="ECO:0000259" key="7">
    <source>
        <dbReference type="Pfam" id="PF00482"/>
    </source>
</evidence>
<sequence>MMEWVYMWVWLSVLCWGIAMYFFLRYHLQRIRLLKNLSLISAKKKKQKWSAELKHYLLKSADRFSPVGRRLSLFVNEQELERQLLLAGFPEGLTVSAFLGLRFVSLLAALLIGNVFTWLGFGGIVLLILIAAGLFGPNLWIRLLAKRRQEQIGLELPDFLDTMSVTLAAGAPLDASIKQITSQMEGPLYEELMRFEQELDFGVPRDEAYQRLMRRNDCPELETLVLSLLQGSKLGVPIAKTFQVMAQDMRESRIGKIKEKAGKAGPKITLITSFCILPGVILCIMGLLILNFIYNHEGMGITGWPF</sequence>
<dbReference type="Proteomes" id="UP001519343">
    <property type="component" value="Unassembled WGS sequence"/>
</dbReference>
<feature type="transmembrane region" description="Helical" evidence="6">
    <location>
        <begin position="118"/>
        <end position="141"/>
    </location>
</feature>
<gene>
    <name evidence="8" type="ORF">J2Z37_000682</name>
</gene>
<evidence type="ECO:0000256" key="1">
    <source>
        <dbReference type="ARBA" id="ARBA00004651"/>
    </source>
</evidence>
<dbReference type="InterPro" id="IPR018076">
    <property type="entry name" value="T2SS_GspF_dom"/>
</dbReference>
<reference evidence="8 9" key="1">
    <citation type="submission" date="2021-03" db="EMBL/GenBank/DDBJ databases">
        <title>Genomic Encyclopedia of Type Strains, Phase IV (KMG-IV): sequencing the most valuable type-strain genomes for metagenomic binning, comparative biology and taxonomic classification.</title>
        <authorList>
            <person name="Goeker M."/>
        </authorList>
    </citation>
    <scope>NUCLEOTIDE SEQUENCE [LARGE SCALE GENOMIC DNA]</scope>
    <source>
        <strain evidence="8 9">DSM 24738</strain>
    </source>
</reference>
<evidence type="ECO:0000313" key="9">
    <source>
        <dbReference type="Proteomes" id="UP001519343"/>
    </source>
</evidence>
<dbReference type="RefSeq" id="WP_209808770.1">
    <property type="nucleotide sequence ID" value="NZ_JAGGKT010000001.1"/>
</dbReference>
<evidence type="ECO:0000313" key="8">
    <source>
        <dbReference type="EMBL" id="MBP1930695.1"/>
    </source>
</evidence>
<comment type="caution">
    <text evidence="8">The sequence shown here is derived from an EMBL/GenBank/DDBJ whole genome shotgun (WGS) entry which is preliminary data.</text>
</comment>
<evidence type="ECO:0000256" key="5">
    <source>
        <dbReference type="ARBA" id="ARBA00023136"/>
    </source>
</evidence>
<keyword evidence="3 6" id="KW-0812">Transmembrane</keyword>
<feature type="transmembrane region" description="Helical" evidence="6">
    <location>
        <begin position="6"/>
        <end position="24"/>
    </location>
</feature>
<keyword evidence="4 6" id="KW-1133">Transmembrane helix</keyword>
<dbReference type="PANTHER" id="PTHR35007">
    <property type="entry name" value="INTEGRAL MEMBRANE PROTEIN-RELATED"/>
    <property type="match status" value="1"/>
</dbReference>
<evidence type="ECO:0000256" key="3">
    <source>
        <dbReference type="ARBA" id="ARBA00022692"/>
    </source>
</evidence>
<proteinExistence type="predicted"/>
<dbReference type="Pfam" id="PF00482">
    <property type="entry name" value="T2SSF"/>
    <property type="match status" value="1"/>
</dbReference>
<dbReference type="EMBL" id="JAGGKT010000001">
    <property type="protein sequence ID" value="MBP1930695.1"/>
    <property type="molecule type" value="Genomic_DNA"/>
</dbReference>
<name>A0ABS4GKB3_9BACL</name>
<accession>A0ABS4GKB3</accession>
<evidence type="ECO:0000256" key="6">
    <source>
        <dbReference type="SAM" id="Phobius"/>
    </source>
</evidence>
<comment type="subcellular location">
    <subcellularLocation>
        <location evidence="1">Cell membrane</location>
        <topology evidence="1">Multi-pass membrane protein</topology>
    </subcellularLocation>
</comment>
<keyword evidence="9" id="KW-1185">Reference proteome</keyword>
<feature type="transmembrane region" description="Helical" evidence="6">
    <location>
        <begin position="268"/>
        <end position="294"/>
    </location>
</feature>
<organism evidence="8 9">
    <name type="scientific">Ammoniphilus resinae</name>
    <dbReference type="NCBI Taxonomy" id="861532"/>
    <lineage>
        <taxon>Bacteria</taxon>
        <taxon>Bacillati</taxon>
        <taxon>Bacillota</taxon>
        <taxon>Bacilli</taxon>
        <taxon>Bacillales</taxon>
        <taxon>Paenibacillaceae</taxon>
        <taxon>Aneurinibacillus group</taxon>
        <taxon>Ammoniphilus</taxon>
    </lineage>
</organism>
<protein>
    <submittedName>
        <fullName evidence="8">Tight adherence protein C</fullName>
    </submittedName>
</protein>